<protein>
    <recommendedName>
        <fullName evidence="10">Transmembrane protein 245</fullName>
    </recommendedName>
</protein>
<evidence type="ECO:0000313" key="8">
    <source>
        <dbReference type="EnsemblMetazoa" id="XP_783596"/>
    </source>
</evidence>
<evidence type="ECO:0000256" key="7">
    <source>
        <dbReference type="SAM" id="Phobius"/>
    </source>
</evidence>
<proteinExistence type="inferred from homology"/>
<feature type="transmembrane region" description="Helical" evidence="7">
    <location>
        <begin position="29"/>
        <end position="53"/>
    </location>
</feature>
<dbReference type="InParanoid" id="A0A7M7TGB0"/>
<dbReference type="InterPro" id="IPR002549">
    <property type="entry name" value="AI-2E-like"/>
</dbReference>
<evidence type="ECO:0000256" key="6">
    <source>
        <dbReference type="SAM" id="MobiDB-lite"/>
    </source>
</evidence>
<comment type="subcellular location">
    <subcellularLocation>
        <location evidence="1">Membrane</location>
        <topology evidence="1">Multi-pass membrane protein</topology>
    </subcellularLocation>
</comment>
<feature type="transmembrane region" description="Helical" evidence="7">
    <location>
        <begin position="593"/>
        <end position="614"/>
    </location>
</feature>
<sequence length="841" mass="93142">MATPGDLRSPLDSVLNFVPQGHEKHLKQAFYNAATFLLIAVLGAAVVAVYYVFEIFIKPLMWAMLCGTVLYPFKYTLQSTAAGWLQGLEDSSTPLMVGAVAIPLTFLNFASEQLGSLISRRYKTLIAVGAGFPAAYLVYWFIDYIFPAVKLFFTTLYNGLDIFSTLWVWTIIIAYIVALIFWWTPQSSSLLTTLSVPVWILLLLHLSTVAGWYRIPIFFLFVILVALGYTTHRKEQIARESMSSSDLDSSSTAGDQSETAPQSTSTPEPGADDAADTGRPARLDLPPLNIPAATSTPHTGGGGGSRRRRVRSESEEVSGQSVRYIYGVIWACVVLRLWIHMGLILKLVPIFLGFWLIKKIMQHVGAWDLVKYRCRCVNEAIAGRMDALIPSYVRGLASLFLAGDRKVIGWLKNSLDMVISIFIILAMFVAMISLTVMMAVQIQSESMTLIQVTGDLVNDTVSQHPELQEWLPETDEMHEAMSSMLNNAYLYGREWLAEQIRSTIGGDSENIEKQVLEIWDQLYVQWVVKNGTEEGSHLVDSHESLSLRSNVNLSMDSVYDMLGKFDDIDVSGFMTTFHENIETVKSVLESVWLVLKGNMNLIASLFTTILYMILEGGTAILNFIISFVVFMTTLFYLLSFSDKQYLPMKWISSLTPGNDSTSSKYGQAVENSIRGVFGASIKMSTFYGLYTWLTHTIFGLQIVYVPSALAALFGAIPFVGTYWAAVPGVIELLVHGEKVLAVMLFVVQMLPMYVVDTAIYSDIKGGGHPYLTGLAVAGGIYCYGLEGAIIGPILLCVLLVAVNIFSTMMQGTRGLPATPALLGLQSQPRERRLRFERSDSG</sequence>
<name>A0A7M7TGB0_STRPU</name>
<evidence type="ECO:0008006" key="10">
    <source>
        <dbReference type="Google" id="ProtNLM"/>
    </source>
</evidence>
<feature type="transmembrane region" description="Helical" evidence="7">
    <location>
        <begin position="213"/>
        <end position="232"/>
    </location>
</feature>
<dbReference type="Pfam" id="PF01594">
    <property type="entry name" value="AI-2E_transport"/>
    <property type="match status" value="1"/>
</dbReference>
<feature type="compositionally biased region" description="Polar residues" evidence="6">
    <location>
        <begin position="252"/>
        <end position="267"/>
    </location>
</feature>
<comment type="similarity">
    <text evidence="2">Belongs to the autoinducer-2 exporter (AI-2E) (TC 2.A.86) family.</text>
</comment>
<feature type="transmembrane region" description="Helical" evidence="7">
    <location>
        <begin position="417"/>
        <end position="440"/>
    </location>
</feature>
<feature type="transmembrane region" description="Helical" evidence="7">
    <location>
        <begin position="620"/>
        <end position="640"/>
    </location>
</feature>
<evidence type="ECO:0000256" key="4">
    <source>
        <dbReference type="ARBA" id="ARBA00022989"/>
    </source>
</evidence>
<dbReference type="EnsemblMetazoa" id="XM_778503">
    <property type="protein sequence ID" value="XP_783596"/>
    <property type="gene ID" value="LOC578330"/>
</dbReference>
<evidence type="ECO:0000256" key="3">
    <source>
        <dbReference type="ARBA" id="ARBA00022692"/>
    </source>
</evidence>
<dbReference type="PANTHER" id="PTHR21716:SF4">
    <property type="entry name" value="TRANSMEMBRANE PROTEIN 245"/>
    <property type="match status" value="1"/>
</dbReference>
<feature type="region of interest" description="Disordered" evidence="6">
    <location>
        <begin position="240"/>
        <end position="314"/>
    </location>
</feature>
<feature type="transmembrane region" description="Helical" evidence="7">
    <location>
        <begin position="780"/>
        <end position="805"/>
    </location>
</feature>
<feature type="transmembrane region" description="Helical" evidence="7">
    <location>
        <begin position="324"/>
        <end position="357"/>
    </location>
</feature>
<evidence type="ECO:0000256" key="2">
    <source>
        <dbReference type="ARBA" id="ARBA00009773"/>
    </source>
</evidence>
<dbReference type="RefSeq" id="XP_783596.2">
    <property type="nucleotide sequence ID" value="XM_778503.5"/>
</dbReference>
<dbReference type="OMA" id="CVHFFWK"/>
<dbReference type="GO" id="GO:0016020">
    <property type="term" value="C:membrane"/>
    <property type="evidence" value="ECO:0007669"/>
    <property type="project" value="UniProtKB-SubCell"/>
</dbReference>
<accession>A0A7M7TGB0</accession>
<feature type="transmembrane region" description="Helical" evidence="7">
    <location>
        <begin position="122"/>
        <end position="142"/>
    </location>
</feature>
<feature type="transmembrane region" description="Helical" evidence="7">
    <location>
        <begin position="162"/>
        <end position="183"/>
    </location>
</feature>
<keyword evidence="3 7" id="KW-0812">Transmembrane</keyword>
<reference evidence="9" key="1">
    <citation type="submission" date="2015-02" db="EMBL/GenBank/DDBJ databases">
        <title>Genome sequencing for Strongylocentrotus purpuratus.</title>
        <authorList>
            <person name="Murali S."/>
            <person name="Liu Y."/>
            <person name="Vee V."/>
            <person name="English A."/>
            <person name="Wang M."/>
            <person name="Skinner E."/>
            <person name="Han Y."/>
            <person name="Muzny D.M."/>
            <person name="Worley K.C."/>
            <person name="Gibbs R.A."/>
        </authorList>
    </citation>
    <scope>NUCLEOTIDE SEQUENCE</scope>
</reference>
<feature type="transmembrane region" description="Helical" evidence="7">
    <location>
        <begin position="686"/>
        <end position="704"/>
    </location>
</feature>
<dbReference type="GeneID" id="578330"/>
<evidence type="ECO:0000256" key="1">
    <source>
        <dbReference type="ARBA" id="ARBA00004141"/>
    </source>
</evidence>
<keyword evidence="5 7" id="KW-0472">Membrane</keyword>
<evidence type="ECO:0000313" key="9">
    <source>
        <dbReference type="Proteomes" id="UP000007110"/>
    </source>
</evidence>
<feature type="compositionally biased region" description="Low complexity" evidence="6">
    <location>
        <begin position="241"/>
        <end position="251"/>
    </location>
</feature>
<keyword evidence="9" id="KW-1185">Reference proteome</keyword>
<reference evidence="8" key="2">
    <citation type="submission" date="2021-01" db="UniProtKB">
        <authorList>
            <consortium name="EnsemblMetazoa"/>
        </authorList>
    </citation>
    <scope>IDENTIFICATION</scope>
</reference>
<keyword evidence="4 7" id="KW-1133">Transmembrane helix</keyword>
<dbReference type="CTD" id="23731"/>
<feature type="transmembrane region" description="Helical" evidence="7">
    <location>
        <begin position="190"/>
        <end position="207"/>
    </location>
</feature>
<feature type="transmembrane region" description="Helical" evidence="7">
    <location>
        <begin position="740"/>
        <end position="760"/>
    </location>
</feature>
<feature type="transmembrane region" description="Helical" evidence="7">
    <location>
        <begin position="710"/>
        <end position="733"/>
    </location>
</feature>
<dbReference type="AlphaFoldDB" id="A0A7M7TGB0"/>
<evidence type="ECO:0000256" key="5">
    <source>
        <dbReference type="ARBA" id="ARBA00023136"/>
    </source>
</evidence>
<dbReference type="OrthoDB" id="5970161at2759"/>
<organism evidence="8 9">
    <name type="scientific">Strongylocentrotus purpuratus</name>
    <name type="common">Purple sea urchin</name>
    <dbReference type="NCBI Taxonomy" id="7668"/>
    <lineage>
        <taxon>Eukaryota</taxon>
        <taxon>Metazoa</taxon>
        <taxon>Echinodermata</taxon>
        <taxon>Eleutherozoa</taxon>
        <taxon>Echinozoa</taxon>
        <taxon>Echinoidea</taxon>
        <taxon>Euechinoidea</taxon>
        <taxon>Echinacea</taxon>
        <taxon>Camarodonta</taxon>
        <taxon>Echinidea</taxon>
        <taxon>Strongylocentrotidae</taxon>
        <taxon>Strongylocentrotus</taxon>
    </lineage>
</organism>
<feature type="transmembrane region" description="Helical" evidence="7">
    <location>
        <begin position="92"/>
        <end position="110"/>
    </location>
</feature>
<dbReference type="PANTHER" id="PTHR21716">
    <property type="entry name" value="TRANSMEMBRANE PROTEIN"/>
    <property type="match status" value="1"/>
</dbReference>
<dbReference type="Proteomes" id="UP000007110">
    <property type="component" value="Unassembled WGS sequence"/>
</dbReference>
<feature type="transmembrane region" description="Helical" evidence="7">
    <location>
        <begin position="60"/>
        <end position="77"/>
    </location>
</feature>